<evidence type="ECO:0000256" key="1">
    <source>
        <dbReference type="SAM" id="Phobius"/>
    </source>
</evidence>
<keyword evidence="3" id="KW-1185">Reference proteome</keyword>
<sequence>MAHTVCKFYCVLLNKGSKLYFTQEGSPQNLQPQKEQNEKVDTLCYFFLYSSKQRTGDKLCISCVLFTLRVSYLYLYFLTDRISKYAT</sequence>
<dbReference type="AlphaFoldDB" id="A0AAV7CD51"/>
<keyword evidence="1" id="KW-0812">Transmembrane</keyword>
<feature type="transmembrane region" description="Helical" evidence="1">
    <location>
        <begin position="59"/>
        <end position="77"/>
    </location>
</feature>
<dbReference type="EMBL" id="WNYA01000003">
    <property type="protein sequence ID" value="KAG8582939.1"/>
    <property type="molecule type" value="Genomic_DNA"/>
</dbReference>
<gene>
    <name evidence="2" type="ORF">GDO81_008229</name>
</gene>
<accession>A0AAV7CD51</accession>
<protein>
    <submittedName>
        <fullName evidence="2">Uncharacterized protein</fullName>
    </submittedName>
</protein>
<organism evidence="2 3">
    <name type="scientific">Engystomops pustulosus</name>
    <name type="common">Tungara frog</name>
    <name type="synonym">Physalaemus pustulosus</name>
    <dbReference type="NCBI Taxonomy" id="76066"/>
    <lineage>
        <taxon>Eukaryota</taxon>
        <taxon>Metazoa</taxon>
        <taxon>Chordata</taxon>
        <taxon>Craniata</taxon>
        <taxon>Vertebrata</taxon>
        <taxon>Euteleostomi</taxon>
        <taxon>Amphibia</taxon>
        <taxon>Batrachia</taxon>
        <taxon>Anura</taxon>
        <taxon>Neobatrachia</taxon>
        <taxon>Hyloidea</taxon>
        <taxon>Leptodactylidae</taxon>
        <taxon>Leiuperinae</taxon>
        <taxon>Engystomops</taxon>
    </lineage>
</organism>
<keyword evidence="1" id="KW-1133">Transmembrane helix</keyword>
<name>A0AAV7CD51_ENGPU</name>
<comment type="caution">
    <text evidence="2">The sequence shown here is derived from an EMBL/GenBank/DDBJ whole genome shotgun (WGS) entry which is preliminary data.</text>
</comment>
<proteinExistence type="predicted"/>
<dbReference type="Proteomes" id="UP000824782">
    <property type="component" value="Unassembled WGS sequence"/>
</dbReference>
<evidence type="ECO:0000313" key="3">
    <source>
        <dbReference type="Proteomes" id="UP000824782"/>
    </source>
</evidence>
<evidence type="ECO:0000313" key="2">
    <source>
        <dbReference type="EMBL" id="KAG8582939.1"/>
    </source>
</evidence>
<reference evidence="2" key="1">
    <citation type="thesis" date="2020" institute="ProQuest LLC" country="789 East Eisenhower Parkway, Ann Arbor, MI, USA">
        <title>Comparative Genomics and Chromosome Evolution.</title>
        <authorList>
            <person name="Mudd A.B."/>
        </authorList>
    </citation>
    <scope>NUCLEOTIDE SEQUENCE</scope>
    <source>
        <strain evidence="2">237g6f4</strain>
        <tissue evidence="2">Blood</tissue>
    </source>
</reference>
<keyword evidence="1" id="KW-0472">Membrane</keyword>